<protein>
    <submittedName>
        <fullName evidence="3">Mucin-associated surface protein (MASP) subgroup S028</fullName>
    </submittedName>
</protein>
<feature type="compositionally biased region" description="Polar residues" evidence="1">
    <location>
        <begin position="206"/>
        <end position="217"/>
    </location>
</feature>
<organism evidence="3 4">
    <name type="scientific">Trypanosoma cruzi</name>
    <dbReference type="NCBI Taxonomy" id="5693"/>
    <lineage>
        <taxon>Eukaryota</taxon>
        <taxon>Discoba</taxon>
        <taxon>Euglenozoa</taxon>
        <taxon>Kinetoplastea</taxon>
        <taxon>Metakinetoplastina</taxon>
        <taxon>Trypanosomatida</taxon>
        <taxon>Trypanosomatidae</taxon>
        <taxon>Trypanosoma</taxon>
        <taxon>Schizotrypanum</taxon>
    </lineage>
</organism>
<evidence type="ECO:0000313" key="4">
    <source>
        <dbReference type="Proteomes" id="UP000583944"/>
    </source>
</evidence>
<feature type="compositionally biased region" description="Polar residues" evidence="1">
    <location>
        <begin position="142"/>
        <end position="151"/>
    </location>
</feature>
<feature type="signal peptide" evidence="2">
    <location>
        <begin position="1"/>
        <end position="24"/>
    </location>
</feature>
<sequence>MAMMMTGRVLLVCALCVLWCGAAAVVSVADSGVAAEKGNASTGNDDQRRTGGVPASGKSIASPVNSGQESAVSTIRNEQTPQISEASIVLPKQITLEQKQEDEDAKDGKDGKEKRETREDARPPPPPPPPPGPPQPPGEPPTTINGNSAGTLNEKPAKELPIADDGSNQEQVLKSSAPAATTTAAASPLKAAATPQVKNEDLGSANLDTVQQVQNAQRGLESDGESIKEDSAVTTNKQQDGTSDSHAESTPTSRSSAKSVAASNGPDEATEEEISNKNTTADGEVKESAQEDGNKDDNKKETPIKTTAIANDTTPTSDSDGSTAVSHTTSPLLLLLLVVACAAAAAVVAA</sequence>
<gene>
    <name evidence="3" type="ORF">ECC02_013687</name>
</gene>
<proteinExistence type="predicted"/>
<feature type="compositionally biased region" description="Basic and acidic residues" evidence="1">
    <location>
        <begin position="106"/>
        <end position="122"/>
    </location>
</feature>
<feature type="compositionally biased region" description="Polar residues" evidence="1">
    <location>
        <begin position="232"/>
        <end position="262"/>
    </location>
</feature>
<evidence type="ECO:0000313" key="3">
    <source>
        <dbReference type="EMBL" id="KAF5213772.1"/>
    </source>
</evidence>
<dbReference type="Proteomes" id="UP000583944">
    <property type="component" value="Unassembled WGS sequence"/>
</dbReference>
<feature type="compositionally biased region" description="Pro residues" evidence="1">
    <location>
        <begin position="123"/>
        <end position="140"/>
    </location>
</feature>
<feature type="chain" id="PRO_5029578148" evidence="2">
    <location>
        <begin position="25"/>
        <end position="350"/>
    </location>
</feature>
<feature type="compositionally biased region" description="Low complexity" evidence="1">
    <location>
        <begin position="312"/>
        <end position="323"/>
    </location>
</feature>
<comment type="caution">
    <text evidence="3">The sequence shown here is derived from an EMBL/GenBank/DDBJ whole genome shotgun (WGS) entry which is preliminary data.</text>
</comment>
<dbReference type="VEuPathDB" id="TriTrypDB:BCY84_19312"/>
<reference evidence="3 4" key="1">
    <citation type="journal article" date="2019" name="Genome Biol. Evol.">
        <title>Nanopore Sequencing Significantly Improves Genome Assembly of the Protozoan Parasite Trypanosoma cruzi.</title>
        <authorList>
            <person name="Diaz-Viraque F."/>
            <person name="Pita S."/>
            <person name="Greif G."/>
            <person name="de Souza R.C.M."/>
            <person name="Iraola G."/>
            <person name="Robello C."/>
        </authorList>
    </citation>
    <scope>NUCLEOTIDE SEQUENCE [LARGE SCALE GENOMIC DNA]</scope>
    <source>
        <strain evidence="3 4">Berenice</strain>
    </source>
</reference>
<dbReference type="VEuPathDB" id="TriTrypDB:ECC02_013687"/>
<keyword evidence="2" id="KW-0732">Signal</keyword>
<feature type="region of interest" description="Disordered" evidence="1">
    <location>
        <begin position="36"/>
        <end position="327"/>
    </location>
</feature>
<dbReference type="EMBL" id="JABDHM010000753">
    <property type="protein sequence ID" value="KAF5213772.1"/>
    <property type="molecule type" value="Genomic_DNA"/>
</dbReference>
<feature type="compositionally biased region" description="Basic and acidic residues" evidence="1">
    <location>
        <begin position="283"/>
        <end position="303"/>
    </location>
</feature>
<feature type="compositionally biased region" description="Polar residues" evidence="1">
    <location>
        <begin position="62"/>
        <end position="85"/>
    </location>
</feature>
<accession>A0A7J6XGS3</accession>
<evidence type="ECO:0000256" key="2">
    <source>
        <dbReference type="SAM" id="SignalP"/>
    </source>
</evidence>
<name>A0A7J6XGS3_TRYCR</name>
<dbReference type="AlphaFoldDB" id="A0A7J6XGS3"/>
<evidence type="ECO:0000256" key="1">
    <source>
        <dbReference type="SAM" id="MobiDB-lite"/>
    </source>
</evidence>
<feature type="compositionally biased region" description="Low complexity" evidence="1">
    <location>
        <begin position="173"/>
        <end position="195"/>
    </location>
</feature>